<gene>
    <name evidence="2" type="ORF">KGA66_16905</name>
</gene>
<proteinExistence type="predicted"/>
<keyword evidence="1" id="KW-0472">Membrane</keyword>
<protein>
    <submittedName>
        <fullName evidence="2">Uncharacterized protein</fullName>
    </submittedName>
</protein>
<reference evidence="2" key="1">
    <citation type="submission" date="2021-04" db="EMBL/GenBank/DDBJ databases">
        <title>Genome based classification of Actinospica acidithermotolerans sp. nov., an actinobacterium isolated from an Indonesian hot spring.</title>
        <authorList>
            <person name="Kusuma A.B."/>
            <person name="Putra K.E."/>
            <person name="Nafisah S."/>
            <person name="Loh J."/>
            <person name="Nouioui I."/>
            <person name="Goodfellow M."/>
        </authorList>
    </citation>
    <scope>NUCLEOTIDE SEQUENCE</scope>
    <source>
        <strain evidence="2">DSM 45618</strain>
    </source>
</reference>
<keyword evidence="1" id="KW-0812">Transmembrane</keyword>
<organism evidence="2 3">
    <name type="scientific">Actinocrinis puniceicyclus</name>
    <dbReference type="NCBI Taxonomy" id="977794"/>
    <lineage>
        <taxon>Bacteria</taxon>
        <taxon>Bacillati</taxon>
        <taxon>Actinomycetota</taxon>
        <taxon>Actinomycetes</taxon>
        <taxon>Catenulisporales</taxon>
        <taxon>Actinospicaceae</taxon>
        <taxon>Actinocrinis</taxon>
    </lineage>
</organism>
<comment type="caution">
    <text evidence="2">The sequence shown here is derived from an EMBL/GenBank/DDBJ whole genome shotgun (WGS) entry which is preliminary data.</text>
</comment>
<sequence>MRALDIESSVRLKDLPTAFGARARAEYGLARCRRLVVIIIAIVVAFGAFGAVRQGDAQEGALPMRTMLVVELDTEAGNKQIADHSMAKTMEEVLGTLKPEAAYFHALHGHRAMTLVVDAPDEASLATMAEPFWLQMNASVEAFPCMNADDLRTGLGRLG</sequence>
<dbReference type="RefSeq" id="WP_211469102.1">
    <property type="nucleotide sequence ID" value="NZ_JAGSXH010000059.1"/>
</dbReference>
<accession>A0A8J7WSC0</accession>
<evidence type="ECO:0000313" key="2">
    <source>
        <dbReference type="EMBL" id="MBS2964740.1"/>
    </source>
</evidence>
<dbReference type="EMBL" id="JAGSXH010000059">
    <property type="protein sequence ID" value="MBS2964740.1"/>
    <property type="molecule type" value="Genomic_DNA"/>
</dbReference>
<dbReference type="AlphaFoldDB" id="A0A8J7WSC0"/>
<keyword evidence="3" id="KW-1185">Reference proteome</keyword>
<name>A0A8J7WSC0_9ACTN</name>
<evidence type="ECO:0000256" key="1">
    <source>
        <dbReference type="SAM" id="Phobius"/>
    </source>
</evidence>
<dbReference type="Proteomes" id="UP000677913">
    <property type="component" value="Unassembled WGS sequence"/>
</dbReference>
<keyword evidence="1" id="KW-1133">Transmembrane helix</keyword>
<feature type="transmembrane region" description="Helical" evidence="1">
    <location>
        <begin position="32"/>
        <end position="52"/>
    </location>
</feature>
<evidence type="ECO:0000313" key="3">
    <source>
        <dbReference type="Proteomes" id="UP000677913"/>
    </source>
</evidence>